<organism evidence="2 3">
    <name type="scientific">Pseudoalteromonas aliena SW19</name>
    <dbReference type="NCBI Taxonomy" id="1314866"/>
    <lineage>
        <taxon>Bacteria</taxon>
        <taxon>Pseudomonadati</taxon>
        <taxon>Pseudomonadota</taxon>
        <taxon>Gammaproteobacteria</taxon>
        <taxon>Alteromonadales</taxon>
        <taxon>Pseudoalteromonadaceae</taxon>
        <taxon>Pseudoalteromonas</taxon>
    </lineage>
</organism>
<evidence type="ECO:0000313" key="2">
    <source>
        <dbReference type="EMBL" id="MBE0359214.1"/>
    </source>
</evidence>
<evidence type="ECO:0000259" key="1">
    <source>
        <dbReference type="Pfam" id="PF13649"/>
    </source>
</evidence>
<dbReference type="Gene3D" id="2.20.130.10">
    <property type="entry name" value="CAC2371-like domains"/>
    <property type="match status" value="1"/>
</dbReference>
<sequence>MKFNINKIEQNRLYGELSHFYPYVIVREDYEPEASYWHSILKYYFPARKVKLLEMASGPGYLISYLSECVDAEVVDLSEEMLCQCGSLNPRVKCHKGDMRNIRLENKYDAVLVHDGIGHIDTVDGINDVCVTASAHLVQGGLFMLSPEFDADEFTKPMIYHVTRKTPFGLLTIIDYINKSSSNTNILQTTTSYILDNEEGTNFDFDSMTLGLFGANVYKTSMEKAGFDVTIDRKPKDSSGETRTVLIGVKK</sequence>
<protein>
    <recommendedName>
        <fullName evidence="1">Methyltransferase domain-containing protein</fullName>
    </recommendedName>
</protein>
<dbReference type="InterPro" id="IPR041698">
    <property type="entry name" value="Methyltransf_25"/>
</dbReference>
<dbReference type="CDD" id="cd02440">
    <property type="entry name" value="AdoMet_MTases"/>
    <property type="match status" value="1"/>
</dbReference>
<accession>A0ABR9E199</accession>
<dbReference type="InterPro" id="IPR029063">
    <property type="entry name" value="SAM-dependent_MTases_sf"/>
</dbReference>
<name>A0ABR9E199_9GAMM</name>
<reference evidence="2 3" key="1">
    <citation type="submission" date="2015-06" db="EMBL/GenBank/DDBJ databases">
        <title>Genome sequence of Pseudoalteromonas aliena.</title>
        <authorList>
            <person name="Xie B.-B."/>
            <person name="Rong J.-C."/>
            <person name="Qin Q.-L."/>
            <person name="Zhang Y.-Z."/>
        </authorList>
    </citation>
    <scope>NUCLEOTIDE SEQUENCE [LARGE SCALE GENOMIC DNA]</scope>
    <source>
        <strain evidence="2 3">SW19</strain>
    </source>
</reference>
<gene>
    <name evidence="2" type="ORF">PALI_a0444</name>
</gene>
<dbReference type="SUPFAM" id="SSF53335">
    <property type="entry name" value="S-adenosyl-L-methionine-dependent methyltransferases"/>
    <property type="match status" value="1"/>
</dbReference>
<dbReference type="Pfam" id="PF13649">
    <property type="entry name" value="Methyltransf_25"/>
    <property type="match status" value="1"/>
</dbReference>
<dbReference type="EMBL" id="AQGU01000025">
    <property type="protein sequence ID" value="MBE0359214.1"/>
    <property type="molecule type" value="Genomic_DNA"/>
</dbReference>
<dbReference type="RefSeq" id="WP_193155430.1">
    <property type="nucleotide sequence ID" value="NZ_AQGU01000025.1"/>
</dbReference>
<dbReference type="Proteomes" id="UP000648482">
    <property type="component" value="Unassembled WGS sequence"/>
</dbReference>
<comment type="caution">
    <text evidence="2">The sequence shown here is derived from an EMBL/GenBank/DDBJ whole genome shotgun (WGS) entry which is preliminary data.</text>
</comment>
<feature type="domain" description="Methyltransferase" evidence="1">
    <location>
        <begin position="53"/>
        <end position="141"/>
    </location>
</feature>
<dbReference type="Gene3D" id="3.40.50.150">
    <property type="entry name" value="Vaccinia Virus protein VP39"/>
    <property type="match status" value="1"/>
</dbReference>
<proteinExistence type="predicted"/>
<keyword evidence="3" id="KW-1185">Reference proteome</keyword>
<evidence type="ECO:0000313" key="3">
    <source>
        <dbReference type="Proteomes" id="UP000648482"/>
    </source>
</evidence>